<feature type="domain" description="FRG" evidence="1">
    <location>
        <begin position="33"/>
        <end position="127"/>
    </location>
</feature>
<name>A0ABY3Q9D5_9PSED</name>
<organism evidence="2 3">
    <name type="scientific">Pseudomonas fitomaticsae</name>
    <dbReference type="NCBI Taxonomy" id="2837969"/>
    <lineage>
        <taxon>Bacteria</taxon>
        <taxon>Pseudomonadati</taxon>
        <taxon>Pseudomonadota</taxon>
        <taxon>Gammaproteobacteria</taxon>
        <taxon>Pseudomonadales</taxon>
        <taxon>Pseudomonadaceae</taxon>
        <taxon>Pseudomonas</taxon>
    </lineage>
</organism>
<proteinExistence type="predicted"/>
<dbReference type="Pfam" id="PF08867">
    <property type="entry name" value="FRG"/>
    <property type="match status" value="1"/>
</dbReference>
<dbReference type="SMART" id="SM00901">
    <property type="entry name" value="FRG"/>
    <property type="match status" value="1"/>
</dbReference>
<keyword evidence="3" id="KW-1185">Reference proteome</keyword>
<evidence type="ECO:0000313" key="3">
    <source>
        <dbReference type="Proteomes" id="UP001162907"/>
    </source>
</evidence>
<dbReference type="EMBL" id="CP075567">
    <property type="protein sequence ID" value="UFQ02754.1"/>
    <property type="molecule type" value="Genomic_DNA"/>
</dbReference>
<accession>A0ABY3Q9D5</accession>
<dbReference type="Proteomes" id="UP001162907">
    <property type="component" value="Chromosome"/>
</dbReference>
<evidence type="ECO:0000313" key="2">
    <source>
        <dbReference type="EMBL" id="UFQ02754.1"/>
    </source>
</evidence>
<dbReference type="InterPro" id="IPR014966">
    <property type="entry name" value="FRG-dom"/>
</dbReference>
<reference evidence="2 3" key="1">
    <citation type="journal article" date="2022" name="Int. J. Syst. Evol. Microbiol.">
        <title>Pseudomonas fitomaticsae sp. nov., isolated at Marimurtra Botanical Garden in Blanes, Catalonia, Spain.</title>
        <authorList>
            <person name="Atanasov K.E."/>
            <person name="Galbis D.M."/>
            <person name="Cornado D."/>
            <person name="Serpico A."/>
            <person name="Sanchez G."/>
            <person name="Bosch M."/>
            <person name="Ferrer A."/>
            <person name="Altabella T."/>
        </authorList>
    </citation>
    <scope>NUCLEOTIDE SEQUENCE [LARGE SCALE GENOMIC DNA]</scope>
    <source>
        <strain evidence="2 3">FIT81</strain>
    </source>
</reference>
<dbReference type="RefSeq" id="WP_230737523.1">
    <property type="nucleotide sequence ID" value="NZ_CP075567.1"/>
</dbReference>
<gene>
    <name evidence="2" type="ORF">KJY40_14025</name>
</gene>
<evidence type="ECO:0000259" key="1">
    <source>
        <dbReference type="SMART" id="SM00901"/>
    </source>
</evidence>
<protein>
    <submittedName>
        <fullName evidence="2">FRG domain-containing protein</fullName>
    </submittedName>
</protein>
<sequence>MAETAKAVKAHGSYEARDLISYLSIIYSLSDEPTGPRCYRGQSVSSWKVKPSVMRELKSDAERQILSELLVEAPNEFGSDKSMFDKLVRAQHYSLPTRLLDVTLNPLVGLYFACEEERFQSEDGVVQVFDFQKGREKFSDSDTVSIICNLSRLSDVEKKKIINRYDIVGPRVADWSELNKKMFRLMPEVKRLMQFVRVEKPYFLDKINPLDLFRYYFVYPSKNNRRVIAQSGAFIAAGLLQYHSLEQSAGLKHKKIIIPYQCKKKIVTQLDALNINSRTMFPEVEFTSKYIKKKWVIGSD</sequence>